<feature type="domain" description="Acyl-CoA oxidase/dehydrogenase middle" evidence="10">
    <location>
        <begin position="162"/>
        <end position="270"/>
    </location>
</feature>
<accession>A0AAD1X4Z5</accession>
<comment type="cofactor">
    <cofactor evidence="1">
        <name>FAD</name>
        <dbReference type="ChEBI" id="CHEBI:57692"/>
    </cofactor>
</comment>
<dbReference type="GO" id="GO:0005777">
    <property type="term" value="C:peroxisome"/>
    <property type="evidence" value="ECO:0007669"/>
    <property type="project" value="InterPro"/>
</dbReference>
<evidence type="ECO:0000259" key="9">
    <source>
        <dbReference type="Pfam" id="PF01756"/>
    </source>
</evidence>
<dbReference type="PIRSF" id="PIRSF000168">
    <property type="entry name" value="Acyl-CoA_oxidase"/>
    <property type="match status" value="1"/>
</dbReference>
<comment type="caution">
    <text evidence="12">The sequence shown here is derived from an EMBL/GenBank/DDBJ whole genome shotgun (WGS) entry which is preliminary data.</text>
</comment>
<dbReference type="Pfam" id="PF02770">
    <property type="entry name" value="Acyl-CoA_dh_M"/>
    <property type="match status" value="1"/>
</dbReference>
<dbReference type="InterPro" id="IPR009100">
    <property type="entry name" value="AcylCoA_DH/oxidase_NM_dom_sf"/>
</dbReference>
<proteinExistence type="inferred from homology"/>
<dbReference type="Proteomes" id="UP001295684">
    <property type="component" value="Unassembled WGS sequence"/>
</dbReference>
<evidence type="ECO:0000259" key="10">
    <source>
        <dbReference type="Pfam" id="PF02770"/>
    </source>
</evidence>
<feature type="binding site" evidence="8">
    <location>
        <position position="205"/>
    </location>
    <ligand>
        <name>FAD</name>
        <dbReference type="ChEBI" id="CHEBI:57692"/>
    </ligand>
</feature>
<dbReference type="SUPFAM" id="SSF56645">
    <property type="entry name" value="Acyl-CoA dehydrogenase NM domain-like"/>
    <property type="match status" value="1"/>
</dbReference>
<evidence type="ECO:0000256" key="7">
    <source>
        <dbReference type="PIRSR" id="PIRSR000168-1"/>
    </source>
</evidence>
<dbReference type="InterPro" id="IPR046373">
    <property type="entry name" value="Acyl-CoA_Oxase/DH_mid-dom_sf"/>
</dbReference>
<evidence type="ECO:0000256" key="1">
    <source>
        <dbReference type="ARBA" id="ARBA00001974"/>
    </source>
</evidence>
<dbReference type="InterPro" id="IPR002655">
    <property type="entry name" value="Acyl-CoA_oxidase_C"/>
</dbReference>
<dbReference type="GO" id="GO:0033540">
    <property type="term" value="P:fatty acid beta-oxidation using acyl-CoA oxidase"/>
    <property type="evidence" value="ECO:0007669"/>
    <property type="project" value="TreeGrafter"/>
</dbReference>
<keyword evidence="13" id="KW-1185">Reference proteome</keyword>
<sequence>MTQYSKALARVNILKGHLRPSKEAKEERKNPSFSVEAAREAFWETYPKGYFEGYEALSELRGMTHRSFYFEDRKEVAREDTNKFFVSYVNKIFEKGFTNPEKIAENIDYFLACFDSINSLDYNTLTKLMVQYGLYCKTIKNLGTEKHKEILLEGTSLRTMGCFGLTEIGHGSNVRGIETTAEYDPETEEFIINSPTDTSAKFWIGNLAKTAHNAVIFAQLITHGENKGVHAFVFEVRDRSNHLPHPRIEIGDCGDKKGAHGIDNGWIKFKYYRVPRDSLLDKFGSVDKEGNYHSSIEKAGKRFANSIASLSGGRVLISRLSCEAGLIASATALRYGCARKQFGTGDGEEVALINYPSYQYRTITRFVDHFIDVIACNRMVDLWISNLPNLLKEKNRVTNLCHGLCSNTKAFVAWGVHDSLFDLRRACGGFGYSKYSLFDELIDINDLNQTWEGDNHVLIMQTQQFLFKCLRWLSKEEELPETVEFLTLSPPEIEITKVCIFDLNSLIKIFADRANHLVHRASHVLMIDATKIAQHFEDSQAFEMLEMCRSYHDYYLITSFKNWFEKIKCDKTRKMFEKFLLLSIHKKILGDSKYFSQIFETGIIDKIQAQVVKTLKELRKDIIPLTDVIPYPGIMMGALGHEDLQVYDRILQHVKATDKVTDKASWWKLTYANSKQR</sequence>
<dbReference type="InterPro" id="IPR012258">
    <property type="entry name" value="Acyl-CoA_oxidase"/>
</dbReference>
<evidence type="ECO:0000256" key="6">
    <source>
        <dbReference type="PIRNR" id="PIRNR000168"/>
    </source>
</evidence>
<reference evidence="12" key="1">
    <citation type="submission" date="2023-07" db="EMBL/GenBank/DDBJ databases">
        <authorList>
            <consortium name="AG Swart"/>
            <person name="Singh M."/>
            <person name="Singh A."/>
            <person name="Seah K."/>
            <person name="Emmerich C."/>
        </authorList>
    </citation>
    <scope>NUCLEOTIDE SEQUENCE</scope>
    <source>
        <strain evidence="12">DP1</strain>
    </source>
</reference>
<keyword evidence="5" id="KW-0560">Oxidoreductase</keyword>
<dbReference type="GO" id="GO:0071949">
    <property type="term" value="F:FAD binding"/>
    <property type="evidence" value="ECO:0007669"/>
    <property type="project" value="InterPro"/>
</dbReference>
<keyword evidence="4 6" id="KW-0274">FAD</keyword>
<dbReference type="FunFam" id="2.40.110.10:FF:000005">
    <property type="entry name" value="Acyl-coenzyme A oxidase"/>
    <property type="match status" value="1"/>
</dbReference>
<evidence type="ECO:0000256" key="8">
    <source>
        <dbReference type="PIRSR" id="PIRSR000168-2"/>
    </source>
</evidence>
<keyword evidence="3 6" id="KW-0285">Flavoprotein</keyword>
<dbReference type="GO" id="GO:0003997">
    <property type="term" value="F:acyl-CoA oxidase activity"/>
    <property type="evidence" value="ECO:0007669"/>
    <property type="project" value="InterPro"/>
</dbReference>
<dbReference type="InterPro" id="IPR006091">
    <property type="entry name" value="Acyl-CoA_Oxase/DH_mid-dom"/>
</dbReference>
<evidence type="ECO:0000256" key="5">
    <source>
        <dbReference type="ARBA" id="ARBA00023002"/>
    </source>
</evidence>
<dbReference type="Pfam" id="PF22924">
    <property type="entry name" value="ACOX_C_alpha1"/>
    <property type="match status" value="1"/>
</dbReference>
<name>A0AAD1X4Z5_EUPCR</name>
<feature type="domain" description="Acyl-CoA oxidase C-alpha1" evidence="11">
    <location>
        <begin position="310"/>
        <end position="466"/>
    </location>
</feature>
<organism evidence="12 13">
    <name type="scientific">Euplotes crassus</name>
    <dbReference type="NCBI Taxonomy" id="5936"/>
    <lineage>
        <taxon>Eukaryota</taxon>
        <taxon>Sar</taxon>
        <taxon>Alveolata</taxon>
        <taxon>Ciliophora</taxon>
        <taxon>Intramacronucleata</taxon>
        <taxon>Spirotrichea</taxon>
        <taxon>Hypotrichia</taxon>
        <taxon>Euplotida</taxon>
        <taxon>Euplotidae</taxon>
        <taxon>Moneuplotes</taxon>
    </lineage>
</organism>
<protein>
    <recommendedName>
        <fullName evidence="6">Acyl-coenzyme A oxidase</fullName>
    </recommendedName>
</protein>
<dbReference type="PANTHER" id="PTHR10909">
    <property type="entry name" value="ELECTRON TRANSPORT OXIDOREDUCTASE"/>
    <property type="match status" value="1"/>
</dbReference>
<evidence type="ECO:0000256" key="3">
    <source>
        <dbReference type="ARBA" id="ARBA00022630"/>
    </source>
</evidence>
<feature type="active site" description="Proton acceptor" evidence="7">
    <location>
        <position position="452"/>
    </location>
</feature>
<gene>
    <name evidence="12" type="ORF">ECRASSUSDP1_LOCUS266</name>
</gene>
<dbReference type="Gene3D" id="2.40.110.10">
    <property type="entry name" value="Butyryl-CoA Dehydrogenase, subunit A, domain 2"/>
    <property type="match status" value="1"/>
</dbReference>
<dbReference type="EMBL" id="CAMPGE010000248">
    <property type="protein sequence ID" value="CAI2358982.1"/>
    <property type="molecule type" value="Genomic_DNA"/>
</dbReference>
<evidence type="ECO:0000259" key="11">
    <source>
        <dbReference type="Pfam" id="PF22924"/>
    </source>
</evidence>
<dbReference type="AlphaFoldDB" id="A0AAD1X4Z5"/>
<feature type="domain" description="Acyl-CoA oxidase C-terminal" evidence="9">
    <location>
        <begin position="502"/>
        <end position="668"/>
    </location>
</feature>
<dbReference type="Pfam" id="PF01756">
    <property type="entry name" value="ACOX"/>
    <property type="match status" value="1"/>
</dbReference>
<feature type="binding site" evidence="8">
    <location>
        <position position="166"/>
    </location>
    <ligand>
        <name>FAD</name>
        <dbReference type="ChEBI" id="CHEBI:57692"/>
    </ligand>
</feature>
<evidence type="ECO:0000313" key="12">
    <source>
        <dbReference type="EMBL" id="CAI2358982.1"/>
    </source>
</evidence>
<dbReference type="PANTHER" id="PTHR10909:SF352">
    <property type="entry name" value="ACYL-COENZYME A OXIDASE-LIKE PROTEIN"/>
    <property type="match status" value="1"/>
</dbReference>
<dbReference type="SUPFAM" id="SSF47203">
    <property type="entry name" value="Acyl-CoA dehydrogenase C-terminal domain-like"/>
    <property type="match status" value="2"/>
</dbReference>
<dbReference type="GO" id="GO:0055088">
    <property type="term" value="P:lipid homeostasis"/>
    <property type="evidence" value="ECO:0007669"/>
    <property type="project" value="TreeGrafter"/>
</dbReference>
<dbReference type="InterPro" id="IPR055060">
    <property type="entry name" value="ACOX_C_alpha1"/>
</dbReference>
<dbReference type="Gene3D" id="1.20.140.10">
    <property type="entry name" value="Butyryl-CoA Dehydrogenase, subunit A, domain 3"/>
    <property type="match status" value="2"/>
</dbReference>
<comment type="similarity">
    <text evidence="2 6">Belongs to the acyl-CoA oxidase family.</text>
</comment>
<evidence type="ECO:0000313" key="13">
    <source>
        <dbReference type="Proteomes" id="UP001295684"/>
    </source>
</evidence>
<dbReference type="InterPro" id="IPR036250">
    <property type="entry name" value="AcylCo_DH-like_C"/>
</dbReference>
<dbReference type="GO" id="GO:0005504">
    <property type="term" value="F:fatty acid binding"/>
    <property type="evidence" value="ECO:0007669"/>
    <property type="project" value="TreeGrafter"/>
</dbReference>
<evidence type="ECO:0000256" key="4">
    <source>
        <dbReference type="ARBA" id="ARBA00022827"/>
    </source>
</evidence>
<evidence type="ECO:0000256" key="2">
    <source>
        <dbReference type="ARBA" id="ARBA00006288"/>
    </source>
</evidence>